<dbReference type="RefSeq" id="WP_157342103.1">
    <property type="nucleotide sequence ID" value="NZ_WQNF01000004.1"/>
</dbReference>
<dbReference type="InterPro" id="IPR052948">
    <property type="entry name" value="Low_temp-induced_all0457"/>
</dbReference>
<dbReference type="PANTHER" id="PTHR36109">
    <property type="entry name" value="MEMBRANE PROTEIN-RELATED"/>
    <property type="match status" value="1"/>
</dbReference>
<dbReference type="PANTHER" id="PTHR36109:SF2">
    <property type="entry name" value="MEMBRANE PROTEIN"/>
    <property type="match status" value="1"/>
</dbReference>
<proteinExistence type="predicted"/>
<dbReference type="Proteomes" id="UP000436468">
    <property type="component" value="Unassembled WGS sequence"/>
</dbReference>
<evidence type="ECO:0000313" key="2">
    <source>
        <dbReference type="Proteomes" id="UP000436468"/>
    </source>
</evidence>
<evidence type="ECO:0000313" key="1">
    <source>
        <dbReference type="EMBL" id="MVT64866.1"/>
    </source>
</evidence>
<dbReference type="AlphaFoldDB" id="A0A844SH23"/>
<reference evidence="1 2" key="1">
    <citation type="submission" date="2019-12" db="EMBL/GenBank/DDBJ databases">
        <title>Draft genome sequences Bradyrhizobium cajani AMBPC1010, Bradyrhizobium pachyrhizi AMBPC1040 and Bradyrhizobium yuanmingense ALSPC3051, three plant growth promoting strains isolated from nodules of Cajanus cajan L. in Dominican Republic.</title>
        <authorList>
            <person name="Flores-Felix J.D."/>
            <person name="Araujo J."/>
            <person name="Diaz-Alcantara C."/>
            <person name="Gonzalez-Andres F."/>
            <person name="Velazquez E."/>
        </authorList>
    </citation>
    <scope>NUCLEOTIDE SEQUENCE [LARGE SCALE GENOMIC DNA]</scope>
    <source>
        <strain evidence="1 2">1040</strain>
    </source>
</reference>
<protein>
    <submittedName>
        <fullName evidence="1">Uncharacterized protein</fullName>
    </submittedName>
</protein>
<name>A0A844SH23_9BRAD</name>
<sequence length="226" mass="24055">MLVTICRLYDACSDAGRVIILLRMAGVPAAEISIVANDSDGWYRSSRLTPTSPKFTAARGPNDGRNQDAAAGAAIRATATGAGISITMLTLPDIGVVVGVGWLAARLESIAVRGLAGRLLRVLIGSGIAEDDAPVIAEGVRRGAALVAVRVQFELAPHLETLMDHWAVDLKERCALYRETGWLSFDPNARAYTADQVRCERILHACSAGAAIAFQQPRREGAAYEL</sequence>
<gene>
    <name evidence="1" type="ORF">GPL21_07065</name>
</gene>
<organism evidence="1 2">
    <name type="scientific">Bradyrhizobium pachyrhizi</name>
    <dbReference type="NCBI Taxonomy" id="280333"/>
    <lineage>
        <taxon>Bacteria</taxon>
        <taxon>Pseudomonadati</taxon>
        <taxon>Pseudomonadota</taxon>
        <taxon>Alphaproteobacteria</taxon>
        <taxon>Hyphomicrobiales</taxon>
        <taxon>Nitrobacteraceae</taxon>
        <taxon>Bradyrhizobium</taxon>
    </lineage>
</organism>
<comment type="caution">
    <text evidence="1">The sequence shown here is derived from an EMBL/GenBank/DDBJ whole genome shotgun (WGS) entry which is preliminary data.</text>
</comment>
<accession>A0A844SH23</accession>
<keyword evidence="2" id="KW-1185">Reference proteome</keyword>
<dbReference type="EMBL" id="WQNF01000004">
    <property type="protein sequence ID" value="MVT64866.1"/>
    <property type="molecule type" value="Genomic_DNA"/>
</dbReference>